<name>A0ACC2WFQ5_9TREE</name>
<proteinExistence type="predicted"/>
<accession>A0ACC2WFQ5</accession>
<evidence type="ECO:0000313" key="1">
    <source>
        <dbReference type="EMBL" id="KAJ9110044.1"/>
    </source>
</evidence>
<dbReference type="EMBL" id="JASBWS010000026">
    <property type="protein sequence ID" value="KAJ9110044.1"/>
    <property type="molecule type" value="Genomic_DNA"/>
</dbReference>
<reference evidence="1" key="1">
    <citation type="submission" date="2023-04" db="EMBL/GenBank/DDBJ databases">
        <title>Draft Genome sequencing of Naganishia species isolated from polar environments using Oxford Nanopore Technology.</title>
        <authorList>
            <person name="Leo P."/>
            <person name="Venkateswaran K."/>
        </authorList>
    </citation>
    <scope>NUCLEOTIDE SEQUENCE</scope>
    <source>
        <strain evidence="1">MNA-CCFEE 5262</strain>
    </source>
</reference>
<dbReference type="Proteomes" id="UP001230649">
    <property type="component" value="Unassembled WGS sequence"/>
</dbReference>
<organism evidence="1 2">
    <name type="scientific">Naganishia adeliensis</name>
    <dbReference type="NCBI Taxonomy" id="92952"/>
    <lineage>
        <taxon>Eukaryota</taxon>
        <taxon>Fungi</taxon>
        <taxon>Dikarya</taxon>
        <taxon>Basidiomycota</taxon>
        <taxon>Agaricomycotina</taxon>
        <taxon>Tremellomycetes</taxon>
        <taxon>Filobasidiales</taxon>
        <taxon>Filobasidiaceae</taxon>
        <taxon>Naganishia</taxon>
    </lineage>
</organism>
<protein>
    <submittedName>
        <fullName evidence="1">Uncharacterized protein</fullName>
    </submittedName>
</protein>
<evidence type="ECO:0000313" key="2">
    <source>
        <dbReference type="Proteomes" id="UP001230649"/>
    </source>
</evidence>
<gene>
    <name evidence="1" type="ORF">QFC20_003118</name>
</gene>
<sequence>MGWRKSEISSLFPSENQSSNRFRLPDKATLRDAFSRHQMFSRGGKSTKADSYDPDREELDTNLGDPSRLIAESTLDGTPSCHATQDAADREKKPEQKKRSHRWRKFEPLRQKWRTRRAQEAGSVSEETSSASAPTLGVGELDLGGPLSETLTANGFAESTTADGEITCTSLISDPFIERLLSNRKLSDFNDRRNEYLATRRKNRLDANNGRTLWASRLRRSEESVLESETPTLDGSKEKVAVQEVPDDHATSRLSPKPAVAVSPVGKFVEHLNLLPPDEPKRKPLSRAPDLTRMMSRTAKNDGFRPMKGLKHLRARMRHTTEAVSGVVSSCEESSVIQKTSLDTLPENSVAMSERTIPILRIHPPLERDASPRKIDRYVPLKPSSQSSGAPLYYVPSPPTGNSSSDSLGRSSTSATSVTESNKSIDDGINAPQQERVTERRKPDSSSRNDLWPESMKERDRIDKTQTAPSKRPDDYGQPSQSSISGSQSVFLEMTPRKSVTRNARLSRSASRRHSRLSQSSYVECDGYPLRRSLLPEYSEDAKSDYSEENDYGEGPAPRHLQTTLRPLRGQMHTSQIVSIPPKGLEALQSFHSTDSQLSSAAIDSRSTHESPATVIHEWREDREALRTDRERRYDVAKSGELKRPSPELGRTWSWERGVDEVTVRTYEEVEEFPRRPLAAEIVRRRAKVIERDVPETERATEMKRFADQELSSRLVHEYYMGEGQTPDEFFDELDEWEDLPECEGGPKPLPRASTNARAKLM</sequence>
<comment type="caution">
    <text evidence="1">The sequence shown here is derived from an EMBL/GenBank/DDBJ whole genome shotgun (WGS) entry which is preliminary data.</text>
</comment>
<keyword evidence="2" id="KW-1185">Reference proteome</keyword>